<proteinExistence type="predicted"/>
<gene>
    <name evidence="1" type="ORF">EEDITHA_LOCUS3335</name>
</gene>
<dbReference type="EMBL" id="CAKOGL010000006">
    <property type="protein sequence ID" value="CAH2087032.1"/>
    <property type="molecule type" value="Genomic_DNA"/>
</dbReference>
<protein>
    <submittedName>
        <fullName evidence="1">Uncharacterized protein</fullName>
    </submittedName>
</protein>
<sequence>MKKRKRRYWVHPLNTQRLMESHYYLKKAKLRAHSEEFFKYYRMSIKSFDELHNGIRDKKAKYLHEIVFEYPLGCSCRLLVDKILPLKLAVDYY</sequence>
<dbReference type="AlphaFoldDB" id="A0AAU9TMA4"/>
<keyword evidence="2" id="KW-1185">Reference proteome</keyword>
<name>A0AAU9TMA4_EUPED</name>
<dbReference type="Proteomes" id="UP001153954">
    <property type="component" value="Unassembled WGS sequence"/>
</dbReference>
<reference evidence="1" key="1">
    <citation type="submission" date="2022-03" db="EMBL/GenBank/DDBJ databases">
        <authorList>
            <person name="Tunstrom K."/>
        </authorList>
    </citation>
    <scope>NUCLEOTIDE SEQUENCE</scope>
</reference>
<evidence type="ECO:0000313" key="1">
    <source>
        <dbReference type="EMBL" id="CAH2087032.1"/>
    </source>
</evidence>
<evidence type="ECO:0000313" key="2">
    <source>
        <dbReference type="Proteomes" id="UP001153954"/>
    </source>
</evidence>
<comment type="caution">
    <text evidence="1">The sequence shown here is derived from an EMBL/GenBank/DDBJ whole genome shotgun (WGS) entry which is preliminary data.</text>
</comment>
<organism evidence="1 2">
    <name type="scientific">Euphydryas editha</name>
    <name type="common">Edith's checkerspot</name>
    <dbReference type="NCBI Taxonomy" id="104508"/>
    <lineage>
        <taxon>Eukaryota</taxon>
        <taxon>Metazoa</taxon>
        <taxon>Ecdysozoa</taxon>
        <taxon>Arthropoda</taxon>
        <taxon>Hexapoda</taxon>
        <taxon>Insecta</taxon>
        <taxon>Pterygota</taxon>
        <taxon>Neoptera</taxon>
        <taxon>Endopterygota</taxon>
        <taxon>Lepidoptera</taxon>
        <taxon>Glossata</taxon>
        <taxon>Ditrysia</taxon>
        <taxon>Papilionoidea</taxon>
        <taxon>Nymphalidae</taxon>
        <taxon>Nymphalinae</taxon>
        <taxon>Euphydryas</taxon>
    </lineage>
</organism>
<accession>A0AAU9TMA4</accession>